<protein>
    <submittedName>
        <fullName evidence="2">Uncharacterized protein</fullName>
    </submittedName>
</protein>
<dbReference type="Proteomes" id="UP000502377">
    <property type="component" value="Chromosome"/>
</dbReference>
<dbReference type="AlphaFoldDB" id="A0A6G5QPE0"/>
<reference evidence="2" key="1">
    <citation type="submission" date="2016-07" db="EMBL/GenBank/DDBJ databases">
        <title>Comparative genomics of the Campylobacter concisus group.</title>
        <authorList>
            <person name="Miller W.G."/>
            <person name="Yee E."/>
            <person name="Chapman M.H."/>
            <person name="Huynh S."/>
            <person name="Bono J.L."/>
            <person name="On S.L.W."/>
            <person name="StLeger J."/>
            <person name="Foster G."/>
            <person name="Parker C.T."/>
        </authorList>
    </citation>
    <scope>NUCLEOTIDE SEQUENCE [LARGE SCALE GENOMIC DNA]</scope>
    <source>
        <strain evidence="2">ATCC 33238</strain>
    </source>
</reference>
<evidence type="ECO:0000256" key="1">
    <source>
        <dbReference type="SAM" id="MobiDB-lite"/>
    </source>
</evidence>
<proteinExistence type="predicted"/>
<feature type="compositionally biased region" description="Basic and acidic residues" evidence="1">
    <location>
        <begin position="53"/>
        <end position="63"/>
    </location>
</feature>
<evidence type="ECO:0000313" key="2">
    <source>
        <dbReference type="EMBL" id="QCD47623.1"/>
    </source>
</evidence>
<name>A0A6G5QPE0_CAMRE</name>
<dbReference type="EMBL" id="CP012543">
    <property type="protein sequence ID" value="QCD47623.1"/>
    <property type="molecule type" value="Genomic_DNA"/>
</dbReference>
<accession>A0A6G5QPE0</accession>
<sequence>MQIAQKLNFAIILRLEFSAKRGTYIRRGILKFRAKQMQAANAQNLKPNLKAQRKTDKRPQNRLRESYRAGVCHLYF</sequence>
<gene>
    <name evidence="2" type="ORF">CRECT_2019</name>
</gene>
<dbReference type="KEGG" id="crx:CRECT_2019"/>
<feature type="region of interest" description="Disordered" evidence="1">
    <location>
        <begin position="43"/>
        <end position="63"/>
    </location>
</feature>
<organism evidence="2">
    <name type="scientific">Campylobacter rectus</name>
    <name type="common">Wolinella recta</name>
    <dbReference type="NCBI Taxonomy" id="203"/>
    <lineage>
        <taxon>Bacteria</taxon>
        <taxon>Pseudomonadati</taxon>
        <taxon>Campylobacterota</taxon>
        <taxon>Epsilonproteobacteria</taxon>
        <taxon>Campylobacterales</taxon>
        <taxon>Campylobacteraceae</taxon>
        <taxon>Campylobacter</taxon>
    </lineage>
</organism>